<dbReference type="GO" id="GO:0005975">
    <property type="term" value="P:carbohydrate metabolic process"/>
    <property type="evidence" value="ECO:0007669"/>
    <property type="project" value="InterPro"/>
</dbReference>
<name>K1UGZ2_9ZZZZ</name>
<organism evidence="5">
    <name type="scientific">human gut metagenome</name>
    <dbReference type="NCBI Taxonomy" id="408170"/>
    <lineage>
        <taxon>unclassified sequences</taxon>
        <taxon>metagenomes</taxon>
        <taxon>organismal metagenomes</taxon>
    </lineage>
</organism>
<dbReference type="GO" id="GO:0004553">
    <property type="term" value="F:hydrolase activity, hydrolyzing O-glycosyl compounds"/>
    <property type="evidence" value="ECO:0007669"/>
    <property type="project" value="InterPro"/>
</dbReference>
<evidence type="ECO:0000256" key="2">
    <source>
        <dbReference type="ARBA" id="ARBA00022801"/>
    </source>
</evidence>
<dbReference type="PANTHER" id="PTHR43772">
    <property type="entry name" value="ENDO-1,4-BETA-XYLANASE"/>
    <property type="match status" value="1"/>
</dbReference>
<protein>
    <submittedName>
        <fullName evidence="5">Glycoside hydrolase, family 43</fullName>
        <ecNumber evidence="5">3.2.1.-</ecNumber>
    </submittedName>
</protein>
<comment type="similarity">
    <text evidence="1">Belongs to the glycosyl hydrolase 43 family.</text>
</comment>
<dbReference type="InterPro" id="IPR052176">
    <property type="entry name" value="Glycosyl_Hydrlase_43_Enz"/>
</dbReference>
<dbReference type="PANTHER" id="PTHR43772:SF2">
    <property type="entry name" value="PUTATIVE (AFU_ORTHOLOGUE AFUA_2G04480)-RELATED"/>
    <property type="match status" value="1"/>
</dbReference>
<dbReference type="InterPro" id="IPR023296">
    <property type="entry name" value="Glyco_hydro_beta-prop_sf"/>
</dbReference>
<evidence type="ECO:0000256" key="4">
    <source>
        <dbReference type="ARBA" id="ARBA00023295"/>
    </source>
</evidence>
<dbReference type="Pfam" id="PF04616">
    <property type="entry name" value="Glyco_hydro_43"/>
    <property type="match status" value="1"/>
</dbReference>
<reference evidence="5" key="1">
    <citation type="journal article" date="2013" name="Environ. Microbiol.">
        <title>Microbiota from the distal guts of lean and obese adolescents exhibit partial functional redundancy besides clear differences in community structure.</title>
        <authorList>
            <person name="Ferrer M."/>
            <person name="Ruiz A."/>
            <person name="Lanza F."/>
            <person name="Haange S.B."/>
            <person name="Oberbach A."/>
            <person name="Till H."/>
            <person name="Bargiela R."/>
            <person name="Campoy C."/>
            <person name="Segura M.T."/>
            <person name="Richter M."/>
            <person name="von Bergen M."/>
            <person name="Seifert J."/>
            <person name="Suarez A."/>
        </authorList>
    </citation>
    <scope>NUCLEOTIDE SEQUENCE</scope>
</reference>
<evidence type="ECO:0000256" key="3">
    <source>
        <dbReference type="ARBA" id="ARBA00023277"/>
    </source>
</evidence>
<comment type="caution">
    <text evidence="5">The sequence shown here is derived from an EMBL/GenBank/DDBJ whole genome shotgun (WGS) entry which is preliminary data.</text>
</comment>
<gene>
    <name evidence="5" type="ORF">OBE_00297</name>
</gene>
<dbReference type="AlphaFoldDB" id="K1UGZ2"/>
<dbReference type="Gene3D" id="2.115.10.20">
    <property type="entry name" value="Glycosyl hydrolase domain, family 43"/>
    <property type="match status" value="1"/>
</dbReference>
<dbReference type="SUPFAM" id="SSF75005">
    <property type="entry name" value="Arabinanase/levansucrase/invertase"/>
    <property type="match status" value="1"/>
</dbReference>
<proteinExistence type="inferred from homology"/>
<keyword evidence="4 5" id="KW-0326">Glycosidase</keyword>
<dbReference type="InterPro" id="IPR006710">
    <property type="entry name" value="Glyco_hydro_43"/>
</dbReference>
<feature type="non-terminal residue" evidence="5">
    <location>
        <position position="1"/>
    </location>
</feature>
<sequence length="171" mass="19086">DVLFAPDVTVTTDADGKKTYYLFPNNQGGGRNSMIAKSDRPDGPFTVCNWHKERPRETFGCLGFDPAVFVDDDGRVYGYWGFGISHGAELDPATMCTVKPGTEVVENMISGYRQEGIFRFFEASSIRKIEDKYVFIYSRTTAEGEDGLPNASNYTLAYAYSEHPLGPWTYG</sequence>
<dbReference type="EMBL" id="AJWZ01000210">
    <property type="protein sequence ID" value="EKC77550.1"/>
    <property type="molecule type" value="Genomic_DNA"/>
</dbReference>
<keyword evidence="2 5" id="KW-0378">Hydrolase</keyword>
<feature type="non-terminal residue" evidence="5">
    <location>
        <position position="171"/>
    </location>
</feature>
<dbReference type="EC" id="3.2.1.-" evidence="5"/>
<evidence type="ECO:0000256" key="1">
    <source>
        <dbReference type="ARBA" id="ARBA00009865"/>
    </source>
</evidence>
<keyword evidence="3" id="KW-0119">Carbohydrate metabolism</keyword>
<accession>K1UGZ2</accession>
<evidence type="ECO:0000313" key="5">
    <source>
        <dbReference type="EMBL" id="EKC77550.1"/>
    </source>
</evidence>